<feature type="region of interest" description="Disordered" evidence="1">
    <location>
        <begin position="45"/>
        <end position="66"/>
    </location>
</feature>
<dbReference type="AlphaFoldDB" id="A0A834ICQ8"/>
<evidence type="ECO:0000313" key="3">
    <source>
        <dbReference type="Proteomes" id="UP000625711"/>
    </source>
</evidence>
<protein>
    <submittedName>
        <fullName evidence="2">Uncharacterized protein</fullName>
    </submittedName>
</protein>
<gene>
    <name evidence="2" type="ORF">GWI33_015694</name>
</gene>
<dbReference type="Proteomes" id="UP000625711">
    <property type="component" value="Unassembled WGS sequence"/>
</dbReference>
<reference evidence="2" key="1">
    <citation type="submission" date="2020-08" db="EMBL/GenBank/DDBJ databases">
        <title>Genome sequencing and assembly of the red palm weevil Rhynchophorus ferrugineus.</title>
        <authorList>
            <person name="Dias G.B."/>
            <person name="Bergman C.M."/>
            <person name="Manee M."/>
        </authorList>
    </citation>
    <scope>NUCLEOTIDE SEQUENCE</scope>
    <source>
        <strain evidence="2">AA-2017</strain>
        <tissue evidence="2">Whole larva</tissue>
    </source>
</reference>
<sequence length="66" mass="7422">MFLPHPQVRFYPVLRVRAEVDTQTERFASRLTTSTSPFLFLAVAPPPPPPPTFSTDLPSCPRRAPD</sequence>
<dbReference type="EMBL" id="JAACXV010013966">
    <property type="protein sequence ID" value="KAF7271437.1"/>
    <property type="molecule type" value="Genomic_DNA"/>
</dbReference>
<evidence type="ECO:0000313" key="2">
    <source>
        <dbReference type="EMBL" id="KAF7271437.1"/>
    </source>
</evidence>
<keyword evidence="3" id="KW-1185">Reference proteome</keyword>
<proteinExistence type="predicted"/>
<comment type="caution">
    <text evidence="2">The sequence shown here is derived from an EMBL/GenBank/DDBJ whole genome shotgun (WGS) entry which is preliminary data.</text>
</comment>
<name>A0A834ICQ8_RHYFE</name>
<accession>A0A834ICQ8</accession>
<organism evidence="2 3">
    <name type="scientific">Rhynchophorus ferrugineus</name>
    <name type="common">Red palm weevil</name>
    <name type="synonym">Curculio ferrugineus</name>
    <dbReference type="NCBI Taxonomy" id="354439"/>
    <lineage>
        <taxon>Eukaryota</taxon>
        <taxon>Metazoa</taxon>
        <taxon>Ecdysozoa</taxon>
        <taxon>Arthropoda</taxon>
        <taxon>Hexapoda</taxon>
        <taxon>Insecta</taxon>
        <taxon>Pterygota</taxon>
        <taxon>Neoptera</taxon>
        <taxon>Endopterygota</taxon>
        <taxon>Coleoptera</taxon>
        <taxon>Polyphaga</taxon>
        <taxon>Cucujiformia</taxon>
        <taxon>Curculionidae</taxon>
        <taxon>Dryophthorinae</taxon>
        <taxon>Rhynchophorus</taxon>
    </lineage>
</organism>
<evidence type="ECO:0000256" key="1">
    <source>
        <dbReference type="SAM" id="MobiDB-lite"/>
    </source>
</evidence>